<evidence type="ECO:0000313" key="9">
    <source>
        <dbReference type="Proteomes" id="UP001615550"/>
    </source>
</evidence>
<dbReference type="PANTHER" id="PTHR11645">
    <property type="entry name" value="PYRROLINE-5-CARBOXYLATE REDUCTASE"/>
    <property type="match status" value="1"/>
</dbReference>
<comment type="catalytic activity">
    <reaction evidence="4">
        <text>L-proline + NADP(+) = (S)-1-pyrroline-5-carboxylate + NADPH + 2 H(+)</text>
        <dbReference type="Rhea" id="RHEA:14109"/>
        <dbReference type="ChEBI" id="CHEBI:15378"/>
        <dbReference type="ChEBI" id="CHEBI:17388"/>
        <dbReference type="ChEBI" id="CHEBI:57783"/>
        <dbReference type="ChEBI" id="CHEBI:58349"/>
        <dbReference type="ChEBI" id="CHEBI:60039"/>
        <dbReference type="EC" id="1.5.1.2"/>
    </reaction>
</comment>
<dbReference type="SUPFAM" id="SSF48179">
    <property type="entry name" value="6-phosphogluconate dehydrogenase C-terminal domain-like"/>
    <property type="match status" value="1"/>
</dbReference>
<keyword evidence="9" id="KW-1185">Reference proteome</keyword>
<gene>
    <name evidence="4 8" type="primary">proC</name>
    <name evidence="8" type="ORF">ACD661_06670</name>
</gene>
<dbReference type="NCBIfam" id="TIGR00112">
    <property type="entry name" value="proC"/>
    <property type="match status" value="1"/>
</dbReference>
<dbReference type="HAMAP" id="MF_01925">
    <property type="entry name" value="P5C_reductase"/>
    <property type="match status" value="1"/>
</dbReference>
<comment type="caution">
    <text evidence="8">The sequence shown here is derived from an EMBL/GenBank/DDBJ whole genome shotgun (WGS) entry which is preliminary data.</text>
</comment>
<reference evidence="8 9" key="1">
    <citation type="submission" date="2024-08" db="EMBL/GenBank/DDBJ databases">
        <title>Draft Genome Sequence of Legionella lytica strain DSB2004, Isolated From a Fire Sprinkler System.</title>
        <authorList>
            <person name="Everhart A.D."/>
            <person name="Kidane D.T."/>
            <person name="Farone A.L."/>
            <person name="Farone M.B."/>
        </authorList>
    </citation>
    <scope>NUCLEOTIDE SEQUENCE [LARGE SCALE GENOMIC DNA]</scope>
    <source>
        <strain evidence="8 9">DSB2004</strain>
    </source>
</reference>
<dbReference type="PIRSF" id="PIRSF000193">
    <property type="entry name" value="Pyrrol-5-carb_rd"/>
    <property type="match status" value="1"/>
</dbReference>
<proteinExistence type="inferred from homology"/>
<organism evidence="8 9">
    <name type="scientific">Legionella lytica</name>
    <dbReference type="NCBI Taxonomy" id="96232"/>
    <lineage>
        <taxon>Bacteria</taxon>
        <taxon>Pseudomonadati</taxon>
        <taxon>Pseudomonadota</taxon>
        <taxon>Gammaproteobacteria</taxon>
        <taxon>Legionellales</taxon>
        <taxon>Legionellaceae</taxon>
        <taxon>Legionella</taxon>
    </lineage>
</organism>
<dbReference type="Proteomes" id="UP001615550">
    <property type="component" value="Unassembled WGS sequence"/>
</dbReference>
<comment type="pathway">
    <text evidence="4">Amino-acid biosynthesis; L-proline biosynthesis; L-proline from L-glutamate 5-semialdehyde: step 1/1.</text>
</comment>
<evidence type="ECO:0000256" key="3">
    <source>
        <dbReference type="ARBA" id="ARBA00023002"/>
    </source>
</evidence>
<dbReference type="InterPro" id="IPR008927">
    <property type="entry name" value="6-PGluconate_DH-like_C_sf"/>
</dbReference>
<dbReference type="Pfam" id="PF14748">
    <property type="entry name" value="P5CR_dimer"/>
    <property type="match status" value="1"/>
</dbReference>
<dbReference type="EC" id="1.5.1.2" evidence="4 5"/>
<keyword evidence="3 4" id="KW-0560">Oxidoreductase</keyword>
<evidence type="ECO:0000256" key="5">
    <source>
        <dbReference type="NCBIfam" id="TIGR00112"/>
    </source>
</evidence>
<protein>
    <recommendedName>
        <fullName evidence="4 5">Pyrroline-5-carboxylate reductase</fullName>
        <shortName evidence="4">P5C reductase</shortName>
        <shortName evidence="4">P5CR</shortName>
        <ecNumber evidence="4 5">1.5.1.2</ecNumber>
    </recommendedName>
    <alternativeName>
        <fullName evidence="4">PCA reductase</fullName>
    </alternativeName>
</protein>
<sequence>MNKQHSISLIGAGHLGRALLCGLIKSGQPAQSITVSNRSQDKLNRLVNELNVVSAASNNDAIDAAELLILAVKPQFMQDVCQEIAKKVQKKKPLIISLAGVTELEQIAQWLGASDLSIIRVMTNTPMEFGKGTSALFANACATDTHKQITEALFNAVGSAFWVDKEQLLDPLTAAIGSAPAYVFMFMEALQKAAASQNIPEELAEKIAIEVVSGAAVLAKQSNYSFAELRAGVTTPHGITEHSLKALDMEDFFTRFKEIYQAANERIEQIKSK</sequence>
<dbReference type="InterPro" id="IPR000304">
    <property type="entry name" value="Pyrroline-COOH_reductase"/>
</dbReference>
<dbReference type="Gene3D" id="3.40.50.720">
    <property type="entry name" value="NAD(P)-binding Rossmann-like Domain"/>
    <property type="match status" value="1"/>
</dbReference>
<dbReference type="GO" id="GO:0004735">
    <property type="term" value="F:pyrroline-5-carboxylate reductase activity"/>
    <property type="evidence" value="ECO:0007669"/>
    <property type="project" value="UniProtKB-EC"/>
</dbReference>
<comment type="similarity">
    <text evidence="1 4">Belongs to the pyrroline-5-carboxylate reductase family.</text>
</comment>
<dbReference type="SUPFAM" id="SSF51735">
    <property type="entry name" value="NAD(P)-binding Rossmann-fold domains"/>
    <property type="match status" value="1"/>
</dbReference>
<keyword evidence="2 4" id="KW-0521">NADP</keyword>
<comment type="catalytic activity">
    <reaction evidence="4">
        <text>L-proline + NAD(+) = (S)-1-pyrroline-5-carboxylate + NADH + 2 H(+)</text>
        <dbReference type="Rhea" id="RHEA:14105"/>
        <dbReference type="ChEBI" id="CHEBI:15378"/>
        <dbReference type="ChEBI" id="CHEBI:17388"/>
        <dbReference type="ChEBI" id="CHEBI:57540"/>
        <dbReference type="ChEBI" id="CHEBI:57945"/>
        <dbReference type="ChEBI" id="CHEBI:60039"/>
        <dbReference type="EC" id="1.5.1.2"/>
    </reaction>
</comment>
<feature type="domain" description="Pyrroline-5-carboxylate reductase dimerisation" evidence="7">
    <location>
        <begin position="166"/>
        <end position="269"/>
    </location>
</feature>
<dbReference type="PANTHER" id="PTHR11645:SF0">
    <property type="entry name" value="PYRROLINE-5-CARBOXYLATE REDUCTASE 3"/>
    <property type="match status" value="1"/>
</dbReference>
<dbReference type="EMBL" id="JBGORX010000001">
    <property type="protein sequence ID" value="MFJ1268234.1"/>
    <property type="molecule type" value="Genomic_DNA"/>
</dbReference>
<evidence type="ECO:0000313" key="8">
    <source>
        <dbReference type="EMBL" id="MFJ1268234.1"/>
    </source>
</evidence>
<dbReference type="RefSeq" id="WP_400187049.1">
    <property type="nucleotide sequence ID" value="NZ_JBGORX010000001.1"/>
</dbReference>
<dbReference type="Gene3D" id="1.10.3730.10">
    <property type="entry name" value="ProC C-terminal domain-like"/>
    <property type="match status" value="1"/>
</dbReference>
<keyword evidence="4" id="KW-0963">Cytoplasm</keyword>
<dbReference type="InterPro" id="IPR029036">
    <property type="entry name" value="P5CR_dimer"/>
</dbReference>
<evidence type="ECO:0000259" key="6">
    <source>
        <dbReference type="Pfam" id="PF03807"/>
    </source>
</evidence>
<comment type="function">
    <text evidence="4">Catalyzes the reduction of 1-pyrroline-5-carboxylate (PCA) to L-proline.</text>
</comment>
<evidence type="ECO:0000259" key="7">
    <source>
        <dbReference type="Pfam" id="PF14748"/>
    </source>
</evidence>
<comment type="subcellular location">
    <subcellularLocation>
        <location evidence="4">Cytoplasm</location>
    </subcellularLocation>
</comment>
<dbReference type="Pfam" id="PF03807">
    <property type="entry name" value="F420_oxidored"/>
    <property type="match status" value="1"/>
</dbReference>
<dbReference type="InterPro" id="IPR028939">
    <property type="entry name" value="P5C_Rdtase_cat_N"/>
</dbReference>
<evidence type="ECO:0000256" key="2">
    <source>
        <dbReference type="ARBA" id="ARBA00022857"/>
    </source>
</evidence>
<keyword evidence="4" id="KW-0028">Amino-acid biosynthesis</keyword>
<feature type="domain" description="Pyrroline-5-carboxylate reductase catalytic N-terminal" evidence="6">
    <location>
        <begin position="7"/>
        <end position="98"/>
    </location>
</feature>
<evidence type="ECO:0000256" key="1">
    <source>
        <dbReference type="ARBA" id="ARBA00005525"/>
    </source>
</evidence>
<accession>A0ABW8D6B2</accession>
<dbReference type="InterPro" id="IPR036291">
    <property type="entry name" value="NAD(P)-bd_dom_sf"/>
</dbReference>
<evidence type="ECO:0000256" key="4">
    <source>
        <dbReference type="HAMAP-Rule" id="MF_01925"/>
    </source>
</evidence>
<keyword evidence="4" id="KW-0641">Proline biosynthesis</keyword>
<name>A0ABW8D6B2_9GAMM</name>